<gene>
    <name evidence="3" type="ORF">NAPIS_ORF01322</name>
</gene>
<keyword evidence="1" id="KW-0175">Coiled coil</keyword>
<feature type="coiled-coil region" evidence="1">
    <location>
        <begin position="136"/>
        <end position="163"/>
    </location>
</feature>
<evidence type="ECO:0000256" key="1">
    <source>
        <dbReference type="SAM" id="Coils"/>
    </source>
</evidence>
<dbReference type="HOGENOM" id="CLU_1219997_0_0_1"/>
<dbReference type="AlphaFoldDB" id="T0L9D2"/>
<feature type="transmembrane region" description="Helical" evidence="2">
    <location>
        <begin position="5"/>
        <end position="26"/>
    </location>
</feature>
<dbReference type="VEuPathDB" id="MicrosporidiaDB:NAPIS_ORF01322"/>
<sequence>MKHSYFLVCSIGTTIGIFFTLIRLYAIEHEKVFHIKFNNAIKNYILNSNNFKNLIIDKNKNVGILLDINSNKVKNIKSFKKSYYKVCQLNYDEIKDVLILDRIYSKIKYDKTYEELHKNIITILKNILNLFDVSTENNIEDEINNIEEEINDIENKKHKYLKQEYNSKLIFFSGKQSKDICVLFNETNSKLLIRFIEVIIYLLEQKNFDKYLTIKFTGKMINTFFCF</sequence>
<evidence type="ECO:0000313" key="4">
    <source>
        <dbReference type="Proteomes" id="UP000053780"/>
    </source>
</evidence>
<dbReference type="EMBL" id="KE647173">
    <property type="protein sequence ID" value="EQB61109.1"/>
    <property type="molecule type" value="Genomic_DNA"/>
</dbReference>
<name>T0L9D2_9MICR</name>
<keyword evidence="2" id="KW-0812">Transmembrane</keyword>
<evidence type="ECO:0000313" key="3">
    <source>
        <dbReference type="EMBL" id="EQB61109.1"/>
    </source>
</evidence>
<dbReference type="Proteomes" id="UP000053780">
    <property type="component" value="Unassembled WGS sequence"/>
</dbReference>
<keyword evidence="2" id="KW-0472">Membrane</keyword>
<keyword evidence="4" id="KW-1185">Reference proteome</keyword>
<reference evidence="3 4" key="1">
    <citation type="journal article" date="2013" name="BMC Genomics">
        <title>Genome sequencing and comparative genomics of honey bee microsporidia, Nosema apis reveal novel insights into host-parasite interactions.</title>
        <authorList>
            <person name="Chen Yp."/>
            <person name="Pettis J.S."/>
            <person name="Zhao Y."/>
            <person name="Liu X."/>
            <person name="Tallon L.J."/>
            <person name="Sadzewicz L.D."/>
            <person name="Li R."/>
            <person name="Zheng H."/>
            <person name="Huang S."/>
            <person name="Zhang X."/>
            <person name="Hamilton M.C."/>
            <person name="Pernal S.F."/>
            <person name="Melathopoulos A.P."/>
            <person name="Yan X."/>
            <person name="Evans J.D."/>
        </authorList>
    </citation>
    <scope>NUCLEOTIDE SEQUENCE [LARGE SCALE GENOMIC DNA]</scope>
    <source>
        <strain evidence="3 4">BRL 01</strain>
    </source>
</reference>
<evidence type="ECO:0000256" key="2">
    <source>
        <dbReference type="SAM" id="Phobius"/>
    </source>
</evidence>
<accession>T0L9D2</accession>
<organism evidence="3 4">
    <name type="scientific">Vairimorpha apis BRL 01</name>
    <dbReference type="NCBI Taxonomy" id="1037528"/>
    <lineage>
        <taxon>Eukaryota</taxon>
        <taxon>Fungi</taxon>
        <taxon>Fungi incertae sedis</taxon>
        <taxon>Microsporidia</taxon>
        <taxon>Nosematidae</taxon>
        <taxon>Vairimorpha</taxon>
    </lineage>
</organism>
<keyword evidence="2" id="KW-1133">Transmembrane helix</keyword>
<protein>
    <submittedName>
        <fullName evidence="3">Uncharacterized protein</fullName>
    </submittedName>
</protein>
<proteinExistence type="predicted"/>